<dbReference type="EMBL" id="CP033512">
    <property type="protein sequence ID" value="QHG90022.1"/>
    <property type="molecule type" value="Genomic_DNA"/>
</dbReference>
<dbReference type="KEGG" id="miw:EER00_03965"/>
<evidence type="ECO:0000256" key="2">
    <source>
        <dbReference type="ARBA" id="ARBA00044777"/>
    </source>
</evidence>
<evidence type="ECO:0000256" key="3">
    <source>
        <dbReference type="SAM" id="MobiDB-lite"/>
    </source>
</evidence>
<dbReference type="Proteomes" id="UP000464283">
    <property type="component" value="Chromosome"/>
</dbReference>
<dbReference type="PANTHER" id="PTHR33969">
    <property type="entry name" value="SEGREGATION AND CONDENSATION PROTEIN A"/>
    <property type="match status" value="1"/>
</dbReference>
<dbReference type="InterPro" id="IPR003768">
    <property type="entry name" value="ScpA"/>
</dbReference>
<evidence type="ECO:0000256" key="1">
    <source>
        <dbReference type="ARBA" id="ARBA00022829"/>
    </source>
</evidence>
<reference evidence="5" key="1">
    <citation type="submission" date="2018-11" db="EMBL/GenBank/DDBJ databases">
        <title>The first complete genome sequence of Mycoplasma iowae strain 695.</title>
        <authorList>
            <person name="Ghanem M."/>
            <person name="El-Gazzar M."/>
        </authorList>
    </citation>
    <scope>NUCLEOTIDE SEQUENCE [LARGE SCALE GENOMIC DNA]</scope>
    <source>
        <strain evidence="5">695</strain>
    </source>
</reference>
<evidence type="ECO:0000313" key="5">
    <source>
        <dbReference type="Proteomes" id="UP000464283"/>
    </source>
</evidence>
<dbReference type="GeneID" id="96866330"/>
<gene>
    <name evidence="4" type="ORF">EER00_03965</name>
</gene>
<proteinExistence type="predicted"/>
<accession>A0A6P1LNC8</accession>
<protein>
    <recommendedName>
        <fullName evidence="2">Segregation and condensation protein A</fullName>
    </recommendedName>
</protein>
<dbReference type="OrthoDB" id="9811016at2"/>
<dbReference type="Gene3D" id="6.10.250.2410">
    <property type="match status" value="1"/>
</dbReference>
<evidence type="ECO:0000313" key="4">
    <source>
        <dbReference type="EMBL" id="QHG90022.1"/>
    </source>
</evidence>
<organism evidence="4 5">
    <name type="scientific">Malacoplasma iowae 695</name>
    <dbReference type="NCBI Taxonomy" id="1048830"/>
    <lineage>
        <taxon>Bacteria</taxon>
        <taxon>Bacillati</taxon>
        <taxon>Mycoplasmatota</taxon>
        <taxon>Mycoplasmoidales</taxon>
        <taxon>Mycoplasmoidaceae</taxon>
        <taxon>Malacoplasma</taxon>
    </lineage>
</organism>
<dbReference type="AlphaFoldDB" id="A0A6P1LNC8"/>
<feature type="region of interest" description="Disordered" evidence="3">
    <location>
        <begin position="1"/>
        <end position="41"/>
    </location>
</feature>
<name>A0A6P1LNC8_MALIO</name>
<keyword evidence="1" id="KW-0159">Chromosome partition</keyword>
<feature type="compositionally biased region" description="Basic and acidic residues" evidence="3">
    <location>
        <begin position="1"/>
        <end position="10"/>
    </location>
</feature>
<dbReference type="RefSeq" id="WP_004024646.1">
    <property type="nucleotide sequence ID" value="NZ_AGFP01000008.1"/>
</dbReference>
<dbReference type="PANTHER" id="PTHR33969:SF2">
    <property type="entry name" value="SEGREGATION AND CONDENSATION PROTEIN A"/>
    <property type="match status" value="1"/>
</dbReference>
<dbReference type="Pfam" id="PF02616">
    <property type="entry name" value="SMC_ScpA"/>
    <property type="match status" value="1"/>
</dbReference>
<dbReference type="GO" id="GO:0007059">
    <property type="term" value="P:chromosome segregation"/>
    <property type="evidence" value="ECO:0007669"/>
    <property type="project" value="UniProtKB-KW"/>
</dbReference>
<sequence length="352" mass="41221">MDNNSEKTLKNDVLSEETTNSNPDDNNESVEDKIDVEPEQDSLSFENKDIDIINKENNTEINNFNLNHNQHINNDVSTEINHNIESSEFKVTINDFDGPFDLLLALVKEKKMDIMNLDLVVIAKQYVAFVSRNIAHLKIDDMTEYLLMASYLLELKSKKVLPVIDTPEKLEKEIERDKFIQRLLIYKQFKNLVPTLMDKMEKRYEMHEKESNNFTEYLNSEDNQTVFLPDNLDVQNILKAMQKVYLKLQAKKPLVDIKTIDISEVSIDDVEQEIKEFLSSYEAGFKISLTDYLNKIPLEKFTKQYFVVTFVALLVLVRHQHIMLEQDINNDEEIYIIKRSVIENEEVLGDER</sequence>